<feature type="non-terminal residue" evidence="2">
    <location>
        <position position="1"/>
    </location>
</feature>
<dbReference type="Proteomes" id="UP000265520">
    <property type="component" value="Unassembled WGS sequence"/>
</dbReference>
<sequence>WMSLGNQLSGVRLVDEGLRARFKAAYPDVEVQPASPPRASAMEVDSSVAAQTRSPFVGTESKSTADPAAP</sequence>
<dbReference type="AlphaFoldDB" id="A0A392TF37"/>
<evidence type="ECO:0000313" key="3">
    <source>
        <dbReference type="Proteomes" id="UP000265520"/>
    </source>
</evidence>
<keyword evidence="2" id="KW-0489">Methyltransferase</keyword>
<name>A0A392TF37_9FABA</name>
<dbReference type="EMBL" id="LXQA010552607">
    <property type="protein sequence ID" value="MCI58840.1"/>
    <property type="molecule type" value="Genomic_DNA"/>
</dbReference>
<accession>A0A392TF37</accession>
<proteinExistence type="predicted"/>
<reference evidence="2 3" key="1">
    <citation type="journal article" date="2018" name="Front. Plant Sci.">
        <title>Red Clover (Trifolium pratense) and Zigzag Clover (T. medium) - A Picture of Genomic Similarities and Differences.</title>
        <authorList>
            <person name="Dluhosova J."/>
            <person name="Istvanek J."/>
            <person name="Nedelnik J."/>
            <person name="Repkova J."/>
        </authorList>
    </citation>
    <scope>NUCLEOTIDE SEQUENCE [LARGE SCALE GENOMIC DNA]</scope>
    <source>
        <strain evidence="3">cv. 10/8</strain>
        <tissue evidence="2">Leaf</tissue>
    </source>
</reference>
<dbReference type="GO" id="GO:0008168">
    <property type="term" value="F:methyltransferase activity"/>
    <property type="evidence" value="ECO:0007669"/>
    <property type="project" value="UniProtKB-KW"/>
</dbReference>
<dbReference type="GO" id="GO:0032259">
    <property type="term" value="P:methylation"/>
    <property type="evidence" value="ECO:0007669"/>
    <property type="project" value="UniProtKB-KW"/>
</dbReference>
<protein>
    <submittedName>
        <fullName evidence="2">N6-adenosine-methyltransferase MT-A70-like protein</fullName>
    </submittedName>
</protein>
<feature type="compositionally biased region" description="Polar residues" evidence="1">
    <location>
        <begin position="48"/>
        <end position="64"/>
    </location>
</feature>
<feature type="region of interest" description="Disordered" evidence="1">
    <location>
        <begin position="30"/>
        <end position="70"/>
    </location>
</feature>
<evidence type="ECO:0000256" key="1">
    <source>
        <dbReference type="SAM" id="MobiDB-lite"/>
    </source>
</evidence>
<keyword evidence="2" id="KW-0808">Transferase</keyword>
<feature type="non-terminal residue" evidence="2">
    <location>
        <position position="70"/>
    </location>
</feature>
<evidence type="ECO:0000313" key="2">
    <source>
        <dbReference type="EMBL" id="MCI58840.1"/>
    </source>
</evidence>
<organism evidence="2 3">
    <name type="scientific">Trifolium medium</name>
    <dbReference type="NCBI Taxonomy" id="97028"/>
    <lineage>
        <taxon>Eukaryota</taxon>
        <taxon>Viridiplantae</taxon>
        <taxon>Streptophyta</taxon>
        <taxon>Embryophyta</taxon>
        <taxon>Tracheophyta</taxon>
        <taxon>Spermatophyta</taxon>
        <taxon>Magnoliopsida</taxon>
        <taxon>eudicotyledons</taxon>
        <taxon>Gunneridae</taxon>
        <taxon>Pentapetalae</taxon>
        <taxon>rosids</taxon>
        <taxon>fabids</taxon>
        <taxon>Fabales</taxon>
        <taxon>Fabaceae</taxon>
        <taxon>Papilionoideae</taxon>
        <taxon>50 kb inversion clade</taxon>
        <taxon>NPAAA clade</taxon>
        <taxon>Hologalegina</taxon>
        <taxon>IRL clade</taxon>
        <taxon>Trifolieae</taxon>
        <taxon>Trifolium</taxon>
    </lineage>
</organism>
<keyword evidence="3" id="KW-1185">Reference proteome</keyword>
<comment type="caution">
    <text evidence="2">The sequence shown here is derived from an EMBL/GenBank/DDBJ whole genome shotgun (WGS) entry which is preliminary data.</text>
</comment>